<protein>
    <submittedName>
        <fullName evidence="1">Uncharacterized protein</fullName>
    </submittedName>
</protein>
<dbReference type="RefSeq" id="WP_164830026.1">
    <property type="nucleotide sequence ID" value="NZ_RPJL01000032.1"/>
</dbReference>
<accession>A0A6G1WUK5</accession>
<evidence type="ECO:0000313" key="1">
    <source>
        <dbReference type="EMBL" id="MQW73438.1"/>
    </source>
</evidence>
<dbReference type="EMBL" id="WISB01000205">
    <property type="protein sequence ID" value="MQW73438.1"/>
    <property type="molecule type" value="Genomic_DNA"/>
</dbReference>
<name>A0A6G1WUK5_9HYPH</name>
<dbReference type="AlphaFoldDB" id="A0A6G1WUK5"/>
<sequence>MSTTPSDQELLVDGASLGQAVMRARILAIVRRVVLIGYLPTQPTGVLNALMHEWYGLK</sequence>
<proteinExistence type="predicted"/>
<reference evidence="1" key="1">
    <citation type="journal article" date="2013" name="Genome Biol.">
        <title>Comparative genomics of the core and accessory genomes of 48 Sinorhizobium strains comprising five genospecies.</title>
        <authorList>
            <person name="Sugawara M."/>
            <person name="Epstein B."/>
            <person name="Badgley B.D."/>
            <person name="Unno T."/>
            <person name="Xu L."/>
            <person name="Reese J."/>
            <person name="Gyaneshwar P."/>
            <person name="Denny R."/>
            <person name="Mudge J."/>
            <person name="Bharti A.K."/>
            <person name="Farmer A.D."/>
            <person name="May G.D."/>
            <person name="Woodward J.E."/>
            <person name="Medigue C."/>
            <person name="Vallenet D."/>
            <person name="Lajus A."/>
            <person name="Rouy Z."/>
            <person name="Martinez-Vaz B."/>
            <person name="Tiffin P."/>
            <person name="Young N.D."/>
            <person name="Sadowsky M.J."/>
        </authorList>
    </citation>
    <scope>NUCLEOTIDE SEQUENCE</scope>
    <source>
        <strain evidence="1">M1</strain>
    </source>
</reference>
<organism evidence="1">
    <name type="scientific">Sinorhizobium medicae</name>
    <dbReference type="NCBI Taxonomy" id="110321"/>
    <lineage>
        <taxon>Bacteria</taxon>
        <taxon>Pseudomonadati</taxon>
        <taxon>Pseudomonadota</taxon>
        <taxon>Alphaproteobacteria</taxon>
        <taxon>Hyphomicrobiales</taxon>
        <taxon>Rhizobiaceae</taxon>
        <taxon>Sinorhizobium/Ensifer group</taxon>
        <taxon>Sinorhizobium</taxon>
    </lineage>
</organism>
<comment type="caution">
    <text evidence="1">The sequence shown here is derived from an EMBL/GenBank/DDBJ whole genome shotgun (WGS) entry which is preliminary data.</text>
</comment>
<gene>
    <name evidence="1" type="ORF">GHJ91_31405</name>
</gene>